<sequence>MNIPKPYCINRESIKALVLGCDPTAFDKHGNLRKFEYVFDLGNDKRYFNGILKNLQLVGVQINEIYVQNLVTEYQSKETSKNQEWNLLASKSIPARKNEFDRIDGTSDIPVFLTSEVIYKVLLKRDCLKIKARDFYEGNAPIPVSATDNYLGRPLFPLYRHPYYKLELHENYAKKVKSYFANM</sequence>
<name>A0A399SP70_9BACT</name>
<dbReference type="RefSeq" id="WP_119440299.1">
    <property type="nucleotide sequence ID" value="NZ_QWGR01000024.1"/>
</dbReference>
<dbReference type="OrthoDB" id="1118953at2"/>
<dbReference type="EMBL" id="QWGR01000024">
    <property type="protein sequence ID" value="RIJ45490.1"/>
    <property type="molecule type" value="Genomic_DNA"/>
</dbReference>
<dbReference type="AlphaFoldDB" id="A0A399SP70"/>
<proteinExistence type="predicted"/>
<comment type="caution">
    <text evidence="1">The sequence shown here is derived from an EMBL/GenBank/DDBJ whole genome shotgun (WGS) entry which is preliminary data.</text>
</comment>
<dbReference type="Proteomes" id="UP000265926">
    <property type="component" value="Unassembled WGS sequence"/>
</dbReference>
<reference evidence="1 2" key="1">
    <citation type="submission" date="2018-08" db="EMBL/GenBank/DDBJ databases">
        <title>Pallidiluteibacterium maritimus gen. nov., sp. nov., isolated from coastal sediment.</title>
        <authorList>
            <person name="Zhou L.Y."/>
        </authorList>
    </citation>
    <scope>NUCLEOTIDE SEQUENCE [LARGE SCALE GENOMIC DNA]</scope>
    <source>
        <strain evidence="1 2">XSD2</strain>
    </source>
</reference>
<evidence type="ECO:0000313" key="2">
    <source>
        <dbReference type="Proteomes" id="UP000265926"/>
    </source>
</evidence>
<protein>
    <submittedName>
        <fullName evidence="1">Uncharacterized protein</fullName>
    </submittedName>
</protein>
<accession>A0A399SP70</accession>
<evidence type="ECO:0000313" key="1">
    <source>
        <dbReference type="EMBL" id="RIJ45490.1"/>
    </source>
</evidence>
<organism evidence="1 2">
    <name type="scientific">Maribellus luteus</name>
    <dbReference type="NCBI Taxonomy" id="2305463"/>
    <lineage>
        <taxon>Bacteria</taxon>
        <taxon>Pseudomonadati</taxon>
        <taxon>Bacteroidota</taxon>
        <taxon>Bacteroidia</taxon>
        <taxon>Marinilabiliales</taxon>
        <taxon>Prolixibacteraceae</taxon>
        <taxon>Maribellus</taxon>
    </lineage>
</organism>
<keyword evidence="2" id="KW-1185">Reference proteome</keyword>
<gene>
    <name evidence="1" type="ORF">D1614_22735</name>
</gene>